<gene>
    <name evidence="1" type="ORF">EG68_10617</name>
</gene>
<organism evidence="1 2">
    <name type="scientific">Paragonimus skrjabini miyazakii</name>
    <dbReference type="NCBI Taxonomy" id="59628"/>
    <lineage>
        <taxon>Eukaryota</taxon>
        <taxon>Metazoa</taxon>
        <taxon>Spiralia</taxon>
        <taxon>Lophotrochozoa</taxon>
        <taxon>Platyhelminthes</taxon>
        <taxon>Trematoda</taxon>
        <taxon>Digenea</taxon>
        <taxon>Plagiorchiida</taxon>
        <taxon>Troglotremata</taxon>
        <taxon>Troglotrematidae</taxon>
        <taxon>Paragonimus</taxon>
    </lineage>
</organism>
<dbReference type="EMBL" id="JTDE01007469">
    <property type="protein sequence ID" value="KAF7238901.1"/>
    <property type="molecule type" value="Genomic_DNA"/>
</dbReference>
<accession>A0A8S9YIQ6</accession>
<dbReference type="AlphaFoldDB" id="A0A8S9YIQ6"/>
<evidence type="ECO:0000313" key="2">
    <source>
        <dbReference type="Proteomes" id="UP000822476"/>
    </source>
</evidence>
<name>A0A8S9YIQ6_9TREM</name>
<dbReference type="OrthoDB" id="6270854at2759"/>
<reference evidence="1" key="1">
    <citation type="submission" date="2019-07" db="EMBL/GenBank/DDBJ databases">
        <title>Annotation for the trematode Paragonimus miyazaki's.</title>
        <authorList>
            <person name="Choi Y.-J."/>
        </authorList>
    </citation>
    <scope>NUCLEOTIDE SEQUENCE</scope>
    <source>
        <strain evidence="1">Japan</strain>
    </source>
</reference>
<comment type="caution">
    <text evidence="1">The sequence shown here is derived from an EMBL/GenBank/DDBJ whole genome shotgun (WGS) entry which is preliminary data.</text>
</comment>
<protein>
    <submittedName>
        <fullName evidence="1">Uncharacterized protein</fullName>
    </submittedName>
</protein>
<proteinExistence type="predicted"/>
<dbReference type="Proteomes" id="UP000822476">
    <property type="component" value="Unassembled WGS sequence"/>
</dbReference>
<evidence type="ECO:0000313" key="1">
    <source>
        <dbReference type="EMBL" id="KAF7238901.1"/>
    </source>
</evidence>
<sequence length="146" mass="16936">MSFHSKRVTEHYSLTVTDRPLNSPSFDSDANLPLWRRKVDLYLANIPTDNQEPYILSLLSDNVQEVLWAFYLSTTATAAAICSELEELYPVPDNRAESRTTFWSRRQLLVETVEDYANQLRVLVTRAFPDDPKETKGLLMFEKFLM</sequence>
<keyword evidence="2" id="KW-1185">Reference proteome</keyword>